<dbReference type="Proteomes" id="UP000595437">
    <property type="component" value="Chromosome 10"/>
</dbReference>
<evidence type="ECO:0000313" key="2">
    <source>
        <dbReference type="Proteomes" id="UP000595437"/>
    </source>
</evidence>
<sequence>MTRTPSHRLSATTRVRAVIKRADLNDDMTHVEIAISRHLHLHQTSKAVKESMMPTTTIPTIRCRWTLSHTMSCLQAPEANANLSCLCLTLMH</sequence>
<dbReference type="AlphaFoldDB" id="A0A7T8JZS8"/>
<keyword evidence="2" id="KW-1185">Reference proteome</keyword>
<protein>
    <submittedName>
        <fullName evidence="1">Uncharacterized protein</fullName>
    </submittedName>
</protein>
<accession>A0A7T8JZS8</accession>
<name>A0A7T8JZS8_CALRO</name>
<proteinExistence type="predicted"/>
<reference evidence="2" key="1">
    <citation type="submission" date="2021-01" db="EMBL/GenBank/DDBJ databases">
        <title>Caligus Genome Assembly.</title>
        <authorList>
            <person name="Gallardo-Escarate C."/>
        </authorList>
    </citation>
    <scope>NUCLEOTIDE SEQUENCE [LARGE SCALE GENOMIC DNA]</scope>
</reference>
<dbReference type="EMBL" id="CP045899">
    <property type="protein sequence ID" value="QQP41213.1"/>
    <property type="molecule type" value="Genomic_DNA"/>
</dbReference>
<evidence type="ECO:0000313" key="1">
    <source>
        <dbReference type="EMBL" id="QQP41213.1"/>
    </source>
</evidence>
<gene>
    <name evidence="1" type="ORF">FKW44_015508</name>
</gene>
<organism evidence="1 2">
    <name type="scientific">Caligus rogercresseyi</name>
    <name type="common">Sea louse</name>
    <dbReference type="NCBI Taxonomy" id="217165"/>
    <lineage>
        <taxon>Eukaryota</taxon>
        <taxon>Metazoa</taxon>
        <taxon>Ecdysozoa</taxon>
        <taxon>Arthropoda</taxon>
        <taxon>Crustacea</taxon>
        <taxon>Multicrustacea</taxon>
        <taxon>Hexanauplia</taxon>
        <taxon>Copepoda</taxon>
        <taxon>Siphonostomatoida</taxon>
        <taxon>Caligidae</taxon>
        <taxon>Caligus</taxon>
    </lineage>
</organism>